<dbReference type="Proteomes" id="UP000267900">
    <property type="component" value="Chromosome"/>
</dbReference>
<evidence type="ECO:0000313" key="2">
    <source>
        <dbReference type="EMBL" id="AZQ74381.1"/>
    </source>
</evidence>
<dbReference type="OrthoDB" id="3542365at2"/>
<dbReference type="AlphaFoldDB" id="A0A3Q9G0B4"/>
<sequence length="67" mass="7389">MGTTPCHTLPQTQDDNRSYADEPQNSTDAYAHVFDLSNCTGEEHVLKPHGAIQSADVRLRSVNFDVS</sequence>
<gene>
    <name evidence="2" type="ORF">EKH77_27065</name>
</gene>
<dbReference type="RefSeq" id="WP_126916883.1">
    <property type="nucleotide sequence ID" value="NZ_CP034587.1"/>
</dbReference>
<reference evidence="2 3" key="1">
    <citation type="submission" date="2018-12" db="EMBL/GenBank/DDBJ databases">
        <title>The whole draft genome of Streptomyce luteoverticillatus CGMCC 15060.</title>
        <authorList>
            <person name="Feng Z."/>
            <person name="Chen G."/>
            <person name="Zhang J."/>
            <person name="Zhu H."/>
            <person name="Yu X."/>
            <person name="Zhang W."/>
            <person name="Zhang X."/>
        </authorList>
    </citation>
    <scope>NUCLEOTIDE SEQUENCE [LARGE SCALE GENOMIC DNA]</scope>
    <source>
        <strain evidence="2 3">CGMCC 15060</strain>
    </source>
</reference>
<keyword evidence="3" id="KW-1185">Reference proteome</keyword>
<evidence type="ECO:0000313" key="3">
    <source>
        <dbReference type="Proteomes" id="UP000267900"/>
    </source>
</evidence>
<dbReference type="EMBL" id="CP034587">
    <property type="protein sequence ID" value="AZQ74381.1"/>
    <property type="molecule type" value="Genomic_DNA"/>
</dbReference>
<organism evidence="2 3">
    <name type="scientific">Streptomyces luteoverticillatus</name>
    <name type="common">Streptoverticillium luteoverticillatus</name>
    <dbReference type="NCBI Taxonomy" id="66425"/>
    <lineage>
        <taxon>Bacteria</taxon>
        <taxon>Bacillati</taxon>
        <taxon>Actinomycetota</taxon>
        <taxon>Actinomycetes</taxon>
        <taxon>Kitasatosporales</taxon>
        <taxon>Streptomycetaceae</taxon>
        <taxon>Streptomyces</taxon>
    </lineage>
</organism>
<proteinExistence type="predicted"/>
<feature type="region of interest" description="Disordered" evidence="1">
    <location>
        <begin position="1"/>
        <end position="25"/>
    </location>
</feature>
<name>A0A3Q9G0B4_STRLT</name>
<feature type="compositionally biased region" description="Polar residues" evidence="1">
    <location>
        <begin position="1"/>
        <end position="13"/>
    </location>
</feature>
<evidence type="ECO:0000256" key="1">
    <source>
        <dbReference type="SAM" id="MobiDB-lite"/>
    </source>
</evidence>
<accession>A0A3Q9G0B4</accession>
<protein>
    <submittedName>
        <fullName evidence="2">Uncharacterized protein</fullName>
    </submittedName>
</protein>